<proteinExistence type="evidence at transcript level"/>
<reference evidence="1" key="1">
    <citation type="submission" date="2012-11" db="EMBL/GenBank/DDBJ databases">
        <title>The Vampirome: Transcriptome and Proteome Analysis of the Submandibular and Accessory Glands of the Vampire Bat and Vector of Human Rabies, Desmodus rotundus.</title>
        <authorList>
            <person name="Francischetti I.M.B."/>
            <person name="Assumpcao T.C.F."/>
            <person name="Ma D."/>
            <person name="Vicente E.C."/>
            <person name="Ribeiro J.M.C."/>
        </authorList>
    </citation>
    <scope>NUCLEOTIDE SEQUENCE</scope>
    <source>
        <tissue evidence="1">Salivary gland</tissue>
    </source>
</reference>
<protein>
    <submittedName>
        <fullName evidence="1">Uncharacterized protein</fullName>
    </submittedName>
</protein>
<feature type="non-terminal residue" evidence="1">
    <location>
        <position position="1"/>
    </location>
</feature>
<evidence type="ECO:0000313" key="1">
    <source>
        <dbReference type="EMBL" id="JAA50436.1"/>
    </source>
</evidence>
<dbReference type="EMBL" id="GABZ01003089">
    <property type="protein sequence ID" value="JAA50436.1"/>
    <property type="molecule type" value="mRNA"/>
</dbReference>
<name>K9J180_DESRO</name>
<dbReference type="AlphaFoldDB" id="K9J180"/>
<accession>K9J180</accession>
<organism evidence="1">
    <name type="scientific">Desmodus rotundus</name>
    <name type="common">Vampire bat</name>
    <dbReference type="NCBI Taxonomy" id="9430"/>
    <lineage>
        <taxon>Eukaryota</taxon>
        <taxon>Metazoa</taxon>
        <taxon>Chordata</taxon>
        <taxon>Craniata</taxon>
        <taxon>Vertebrata</taxon>
        <taxon>Euteleostomi</taxon>
        <taxon>Mammalia</taxon>
        <taxon>Eutheria</taxon>
        <taxon>Laurasiatheria</taxon>
        <taxon>Chiroptera</taxon>
        <taxon>Yangochiroptera</taxon>
        <taxon>Phyllostomidae</taxon>
        <taxon>Desmodontinae</taxon>
        <taxon>Desmodus</taxon>
    </lineage>
</organism>
<sequence length="100" mass="10520">PRASPPRAIAIASYPKATSRSPLAPVLSGCQPSNPGVPGRSFSRVGSWATTWLINGHRKLCQDASCPELVPVVGIGWVQIDAGIANTQLWDGSLPSRPGY</sequence>